<evidence type="ECO:0000313" key="1">
    <source>
        <dbReference type="EMBL" id="TEA09152.1"/>
    </source>
</evidence>
<dbReference type="EMBL" id="PECL01000003">
    <property type="protein sequence ID" value="TEA09152.1"/>
    <property type="molecule type" value="Genomic_DNA"/>
</dbReference>
<sequence length="137" mass="15736">MVTSRQMGRLAESHGFTLHDATGFVAGHRWHEDGRFQQVHLFWWRNDKIAEQRGIPRAYLVVDPTLNLGSGQQPTDNSYGSVGRYRIPLVEWPSTVQEMRKWDDVAAEFSEVFGPAFDAPLEVGTESMRKLADRYRI</sequence>
<dbReference type="AlphaFoldDB" id="A0A4R8SZW7"/>
<accession>A0A4R8SZW7</accession>
<proteinExistence type="predicted"/>
<name>A0A4R8SZW7_9MYCO</name>
<evidence type="ECO:0000313" key="2">
    <source>
        <dbReference type="Proteomes" id="UP000294604"/>
    </source>
</evidence>
<dbReference type="Proteomes" id="UP000294604">
    <property type="component" value="Unassembled WGS sequence"/>
</dbReference>
<organism evidence="1 2">
    <name type="scientific">Mycobacteroides salmoniphilum</name>
    <dbReference type="NCBI Taxonomy" id="404941"/>
    <lineage>
        <taxon>Bacteria</taxon>
        <taxon>Bacillati</taxon>
        <taxon>Actinomycetota</taxon>
        <taxon>Actinomycetes</taxon>
        <taxon>Mycobacteriales</taxon>
        <taxon>Mycobacteriaceae</taxon>
        <taxon>Mycobacteroides</taxon>
    </lineage>
</organism>
<comment type="caution">
    <text evidence="1">The sequence shown here is derived from an EMBL/GenBank/DDBJ whole genome shotgun (WGS) entry which is preliminary data.</text>
</comment>
<gene>
    <name evidence="1" type="ORF">CCUG60884_00321</name>
</gene>
<protein>
    <submittedName>
        <fullName evidence="1">Uncharacterized protein</fullName>
    </submittedName>
</protein>
<reference evidence="1 2" key="1">
    <citation type="journal article" date="2019" name="Sci. Rep.">
        <title>Extended insight into the Mycobacterium chelonae-abscessus complex through whole genome sequencing of Mycobacterium salmoniphilum outbreak and Mycobacterium salmoniphilum-like strains.</title>
        <authorList>
            <person name="Behra P.R.K."/>
            <person name="Das S."/>
            <person name="Pettersson B.M.F."/>
            <person name="Shirreff L."/>
            <person name="DuCote T."/>
            <person name="Jacobsson K.G."/>
            <person name="Ennis D.G."/>
            <person name="Kirsebom L.A."/>
        </authorList>
    </citation>
    <scope>NUCLEOTIDE SEQUENCE [LARGE SCALE GENOMIC DNA]</scope>
    <source>
        <strain evidence="1 2">CCUG 60884</strain>
    </source>
</reference>